<keyword evidence="2" id="KW-1185">Reference proteome</keyword>
<evidence type="ECO:0000313" key="2">
    <source>
        <dbReference type="Proteomes" id="UP000594261"/>
    </source>
</evidence>
<protein>
    <recommendedName>
        <fullName evidence="3">Reverse transcriptase zinc-binding domain-containing protein</fullName>
    </recommendedName>
</protein>
<organism evidence="1 2">
    <name type="scientific">Quercus lobata</name>
    <name type="common">Valley oak</name>
    <dbReference type="NCBI Taxonomy" id="97700"/>
    <lineage>
        <taxon>Eukaryota</taxon>
        <taxon>Viridiplantae</taxon>
        <taxon>Streptophyta</taxon>
        <taxon>Embryophyta</taxon>
        <taxon>Tracheophyta</taxon>
        <taxon>Spermatophyta</taxon>
        <taxon>Magnoliopsida</taxon>
        <taxon>eudicotyledons</taxon>
        <taxon>Gunneridae</taxon>
        <taxon>Pentapetalae</taxon>
        <taxon>rosids</taxon>
        <taxon>fabids</taxon>
        <taxon>Fagales</taxon>
        <taxon>Fagaceae</taxon>
        <taxon>Quercus</taxon>
    </lineage>
</organism>
<reference evidence="2" key="1">
    <citation type="journal article" date="2016" name="G3 (Bethesda)">
        <title>First Draft Assembly and Annotation of the Genome of a California Endemic Oak Quercus lobata Nee (Fagaceae).</title>
        <authorList>
            <person name="Sork V.L."/>
            <person name="Fitz-Gibbon S.T."/>
            <person name="Puiu D."/>
            <person name="Crepeau M."/>
            <person name="Gugger P.F."/>
            <person name="Sherman R."/>
            <person name="Stevens K."/>
            <person name="Langley C.H."/>
            <person name="Pellegrini M."/>
            <person name="Salzberg S.L."/>
        </authorList>
    </citation>
    <scope>NUCLEOTIDE SEQUENCE [LARGE SCALE GENOMIC DNA]</scope>
    <source>
        <strain evidence="2">cv. SW786</strain>
    </source>
</reference>
<dbReference type="AlphaFoldDB" id="A0A7N2QZW1"/>
<dbReference type="EnsemblPlants" id="QL02p080323:mrna">
    <property type="protein sequence ID" value="QL02p080323:mrna"/>
    <property type="gene ID" value="QL02p080323"/>
</dbReference>
<reference evidence="1" key="2">
    <citation type="submission" date="2021-01" db="UniProtKB">
        <authorList>
            <consortium name="EnsemblPlants"/>
        </authorList>
    </citation>
    <scope>IDENTIFICATION</scope>
</reference>
<dbReference type="InParanoid" id="A0A7N2QZW1"/>
<dbReference type="PANTHER" id="PTHR33116">
    <property type="entry name" value="REVERSE TRANSCRIPTASE ZINC-BINDING DOMAIN-CONTAINING PROTEIN-RELATED-RELATED"/>
    <property type="match status" value="1"/>
</dbReference>
<dbReference type="PANTHER" id="PTHR33116:SF78">
    <property type="entry name" value="OS12G0587133 PROTEIN"/>
    <property type="match status" value="1"/>
</dbReference>
<name>A0A7N2QZW1_QUELO</name>
<accession>A0A7N2QZW1</accession>
<proteinExistence type="predicted"/>
<sequence length="206" mass="23780">MKYLGMPLGTSFKKTSICNPILEKMEKKLSGWKRLYLSKGGWKESKETFLWGSSEGSFKYPLVAWDKVGVDPLEILYPELYVISVDKEACISDVVSHQKGDDIRFWNLRFHSDSLCWGLNGNGKFDTHSFYNELRATPNSIFLWKGIWKAKSGIFGSFPYSLSCGEFFMVFMLQAFGCLMWTVWMERNCWSFEDSEKSLVELIGLC</sequence>
<evidence type="ECO:0008006" key="3">
    <source>
        <dbReference type="Google" id="ProtNLM"/>
    </source>
</evidence>
<dbReference type="Proteomes" id="UP000594261">
    <property type="component" value="Chromosome 2"/>
</dbReference>
<dbReference type="Gramene" id="QL02p080323:mrna">
    <property type="protein sequence ID" value="QL02p080323:mrna"/>
    <property type="gene ID" value="QL02p080323"/>
</dbReference>
<evidence type="ECO:0000313" key="1">
    <source>
        <dbReference type="EnsemblPlants" id="QL02p080323:mrna"/>
    </source>
</evidence>